<evidence type="ECO:0000256" key="3">
    <source>
        <dbReference type="ARBA" id="ARBA00022729"/>
    </source>
</evidence>
<feature type="compositionally biased region" description="Basic and acidic residues" evidence="4">
    <location>
        <begin position="33"/>
        <end position="47"/>
    </location>
</feature>
<dbReference type="InterPro" id="IPR030678">
    <property type="entry name" value="Peptide/Ni-bd"/>
</dbReference>
<evidence type="ECO:0000256" key="1">
    <source>
        <dbReference type="ARBA" id="ARBA00005695"/>
    </source>
</evidence>
<evidence type="ECO:0000256" key="4">
    <source>
        <dbReference type="SAM" id="MobiDB-lite"/>
    </source>
</evidence>
<dbReference type="PANTHER" id="PTHR30290">
    <property type="entry name" value="PERIPLASMIC BINDING COMPONENT OF ABC TRANSPORTER"/>
    <property type="match status" value="1"/>
</dbReference>
<feature type="signal peptide" evidence="5">
    <location>
        <begin position="1"/>
        <end position="23"/>
    </location>
</feature>
<protein>
    <submittedName>
        <fullName evidence="7">Peptide/nickel transport system substrate-binding protein</fullName>
    </submittedName>
</protein>
<evidence type="ECO:0000259" key="6">
    <source>
        <dbReference type="Pfam" id="PF00496"/>
    </source>
</evidence>
<comment type="caution">
    <text evidence="7">The sequence shown here is derived from an EMBL/GenBank/DDBJ whole genome shotgun (WGS) entry which is preliminary data.</text>
</comment>
<dbReference type="EMBL" id="JBEPSB010000001">
    <property type="protein sequence ID" value="MET4559257.1"/>
    <property type="molecule type" value="Genomic_DNA"/>
</dbReference>
<dbReference type="CDD" id="cd08510">
    <property type="entry name" value="PBP2_Lactococcal_OppA_like"/>
    <property type="match status" value="1"/>
</dbReference>
<sequence length="602" mass="67629">MKKNWLMLSVIFAVMLVLTACNSAEKNTAQTDDGNKDKPAQTDDNKVDTSSIPMEITNEGDVIKGGTLQVALVTDSPFQGIFNWELYEDAYDSEIMKYASNVLYELDGDFLVKDTGIAKLEVDAENNKAKITIQGDVKWSDGTPLTTDDLIYPYEIIGHPDYEGVRYDDDFKNIVGAEEYHDGKADTISGIKKLDEKSIEITFKKVSPAIYSLGDGLWGYAEPKHQLESIPMKELISSDAVRKNPVTLGAFKIDKIVNGESIQLVANEHYFKGKPKIDKVVIEVVPSTSIGEALKTGKYDIATSFPTNQYDGLKNLSNVAILGRPELAYSYVGFKLGKYDKANRINIFDEKSKMNDINLRQAMAYAMDIESVTEKFYQGLRVRANSLIPPVFASYYDETLKGYNYDAEKAKQLLDKAGYKDADGDGIREDKDGKKFTIRLASMAGSDTDEAIVEYYRQNWKDVGLDVQLTTGRLIEFNSFYDKVQADDPEIDMYMAAWGTGTNPSPAGLYSEGAEFNFSRFVSPELSEMLKDIDSDKAMKPEYRAEAFSKWQNYMAEQAMVFPTFFRTEIIPVNKRVKNYNVDYANETELQNIELTADAPLK</sequence>
<dbReference type="Proteomes" id="UP001549363">
    <property type="component" value="Unassembled WGS sequence"/>
</dbReference>
<evidence type="ECO:0000256" key="5">
    <source>
        <dbReference type="SAM" id="SignalP"/>
    </source>
</evidence>
<dbReference type="InterPro" id="IPR000914">
    <property type="entry name" value="SBP_5_dom"/>
</dbReference>
<keyword evidence="8" id="KW-1185">Reference proteome</keyword>
<dbReference type="PIRSF" id="PIRSF002741">
    <property type="entry name" value="MppA"/>
    <property type="match status" value="1"/>
</dbReference>
<feature type="chain" id="PRO_5045532369" evidence="5">
    <location>
        <begin position="24"/>
        <end position="602"/>
    </location>
</feature>
<evidence type="ECO:0000313" key="7">
    <source>
        <dbReference type="EMBL" id="MET4559257.1"/>
    </source>
</evidence>
<feature type="domain" description="Solute-binding protein family 5" evidence="6">
    <location>
        <begin position="121"/>
        <end position="511"/>
    </location>
</feature>
<reference evidence="7 8" key="1">
    <citation type="submission" date="2024-06" db="EMBL/GenBank/DDBJ databases">
        <title>Sorghum-associated microbial communities from plants grown in Nebraska, USA.</title>
        <authorList>
            <person name="Schachtman D."/>
        </authorList>
    </citation>
    <scope>NUCLEOTIDE SEQUENCE [LARGE SCALE GENOMIC DNA]</scope>
    <source>
        <strain evidence="7 8">736</strain>
    </source>
</reference>
<evidence type="ECO:0000313" key="8">
    <source>
        <dbReference type="Proteomes" id="UP001549363"/>
    </source>
</evidence>
<comment type="similarity">
    <text evidence="1">Belongs to the bacterial solute-binding protein 5 family.</text>
</comment>
<dbReference type="SUPFAM" id="SSF53850">
    <property type="entry name" value="Periplasmic binding protein-like II"/>
    <property type="match status" value="1"/>
</dbReference>
<keyword evidence="3 5" id="KW-0732">Signal</keyword>
<feature type="region of interest" description="Disordered" evidence="4">
    <location>
        <begin position="27"/>
        <end position="52"/>
    </location>
</feature>
<organism evidence="7 8">
    <name type="scientific">Lysinibacillus parviboronicapiens</name>
    <dbReference type="NCBI Taxonomy" id="436516"/>
    <lineage>
        <taxon>Bacteria</taxon>
        <taxon>Bacillati</taxon>
        <taxon>Bacillota</taxon>
        <taxon>Bacilli</taxon>
        <taxon>Bacillales</taxon>
        <taxon>Bacillaceae</taxon>
        <taxon>Lysinibacillus</taxon>
    </lineage>
</organism>
<keyword evidence="2" id="KW-0813">Transport</keyword>
<dbReference type="PANTHER" id="PTHR30290:SF9">
    <property type="entry name" value="OLIGOPEPTIDE-BINDING PROTEIN APPA"/>
    <property type="match status" value="1"/>
</dbReference>
<dbReference type="InterPro" id="IPR039424">
    <property type="entry name" value="SBP_5"/>
</dbReference>
<gene>
    <name evidence="7" type="ORF">ABIA69_000400</name>
</gene>
<dbReference type="Gene3D" id="3.40.190.10">
    <property type="entry name" value="Periplasmic binding protein-like II"/>
    <property type="match status" value="1"/>
</dbReference>
<dbReference type="Pfam" id="PF00496">
    <property type="entry name" value="SBP_bac_5"/>
    <property type="match status" value="1"/>
</dbReference>
<dbReference type="PROSITE" id="PS51257">
    <property type="entry name" value="PROKAR_LIPOPROTEIN"/>
    <property type="match status" value="1"/>
</dbReference>
<dbReference type="Gene3D" id="3.10.105.10">
    <property type="entry name" value="Dipeptide-binding Protein, Domain 3"/>
    <property type="match status" value="1"/>
</dbReference>
<name>A0ABV2PE85_9BACI</name>
<evidence type="ECO:0000256" key="2">
    <source>
        <dbReference type="ARBA" id="ARBA00022448"/>
    </source>
</evidence>
<accession>A0ABV2PE85</accession>
<proteinExistence type="inferred from homology"/>
<dbReference type="RefSeq" id="WP_354470797.1">
    <property type="nucleotide sequence ID" value="NZ_JBEPSB010000001.1"/>
</dbReference>